<dbReference type="AlphaFoldDB" id="A0ABC8UTX2"/>
<evidence type="ECO:0000313" key="9">
    <source>
        <dbReference type="EMBL" id="CAK9184517.1"/>
    </source>
</evidence>
<dbReference type="InterPro" id="IPR025753">
    <property type="entry name" value="AAA_N_dom"/>
</dbReference>
<comment type="caution">
    <text evidence="9">The sequence shown here is derived from an EMBL/GenBank/DDBJ whole genome shotgun (WGS) entry which is preliminary data.</text>
</comment>
<dbReference type="Gene3D" id="6.10.280.40">
    <property type="match status" value="1"/>
</dbReference>
<dbReference type="InterPro" id="IPR003959">
    <property type="entry name" value="ATPase_AAA_core"/>
</dbReference>
<dbReference type="PROSITE" id="PS00674">
    <property type="entry name" value="AAA"/>
    <property type="match status" value="1"/>
</dbReference>
<dbReference type="PANTHER" id="PTHR23070">
    <property type="entry name" value="BCS1 AAA-TYPE ATPASE"/>
    <property type="match status" value="1"/>
</dbReference>
<keyword evidence="3" id="KW-0378">Hydrolase</keyword>
<dbReference type="GO" id="GO:0006950">
    <property type="term" value="P:response to stress"/>
    <property type="evidence" value="ECO:0007669"/>
    <property type="project" value="UniProtKB-ARBA"/>
</dbReference>
<dbReference type="GO" id="GO:0005524">
    <property type="term" value="F:ATP binding"/>
    <property type="evidence" value="ECO:0007669"/>
    <property type="project" value="UniProtKB-KW"/>
</dbReference>
<evidence type="ECO:0000256" key="3">
    <source>
        <dbReference type="ARBA" id="ARBA00022801"/>
    </source>
</evidence>
<dbReference type="EMBL" id="CAUOFW020009002">
    <property type="protein sequence ID" value="CAK9184517.1"/>
    <property type="molecule type" value="Genomic_DNA"/>
</dbReference>
<evidence type="ECO:0000259" key="8">
    <source>
        <dbReference type="SMART" id="SM00382"/>
    </source>
</evidence>
<sequence length="484" mass="54936">MSNMFNFASMPSPAALFSAYTTFTALAFTVRTVIYELQRLANHLIPQQLQEKILSKLGILGKNLSSFFGMMMTLVIDEYDGFSFNEIFEASEIFLRTKITPSIDRLKVFKAPKDKNISVTIEKGEKIIDVFQGIHLTWQMICNEKRDSDGDTDELKSFELRFERKYKEKVLSSYLPYVLERSKAIQEENKLVKLYSFGNSSMGDGSVNLDHPSTFDTLAMDPKLKKELIEDLDRFVRRRDYYRRVGKAWKRGYLLYGPPGTGKSSLIAAMANYLKFHIYDLEMSKLMKYSSPKNLLLSTANRSILVIEDIDCGLDLGNRQVEGDNNKHRKGQLSLSGLLNFIDGLWSSCGDERIIVFTTNHKERLDPALLRPGRMDMHIHLSYCTPCGFKILASNYLGLGEGHCLFSEIEMLITEVEVTPARVAEELMKSEDTDIALAGLIKFLQKKKELTLTITSSTEPSIEGVLGKEVDHREGNKNEEGSPE</sequence>
<dbReference type="Pfam" id="PF25568">
    <property type="entry name" value="AAA_lid_At3g28540"/>
    <property type="match status" value="1"/>
</dbReference>
<feature type="region of interest" description="Disordered" evidence="7">
    <location>
        <begin position="463"/>
        <end position="484"/>
    </location>
</feature>
<dbReference type="InterPro" id="IPR003593">
    <property type="entry name" value="AAA+_ATPase"/>
</dbReference>
<keyword evidence="10" id="KW-1185">Reference proteome</keyword>
<keyword evidence="6" id="KW-0547">Nucleotide-binding</keyword>
<evidence type="ECO:0000256" key="4">
    <source>
        <dbReference type="ARBA" id="ARBA00022842"/>
    </source>
</evidence>
<evidence type="ECO:0000256" key="2">
    <source>
        <dbReference type="ARBA" id="ARBA00007448"/>
    </source>
</evidence>
<feature type="compositionally biased region" description="Basic and acidic residues" evidence="7">
    <location>
        <begin position="466"/>
        <end position="484"/>
    </location>
</feature>
<organism evidence="9 10">
    <name type="scientific">Ilex paraguariensis</name>
    <name type="common">yerba mate</name>
    <dbReference type="NCBI Taxonomy" id="185542"/>
    <lineage>
        <taxon>Eukaryota</taxon>
        <taxon>Viridiplantae</taxon>
        <taxon>Streptophyta</taxon>
        <taxon>Embryophyta</taxon>
        <taxon>Tracheophyta</taxon>
        <taxon>Spermatophyta</taxon>
        <taxon>Magnoliopsida</taxon>
        <taxon>eudicotyledons</taxon>
        <taxon>Gunneridae</taxon>
        <taxon>Pentapetalae</taxon>
        <taxon>asterids</taxon>
        <taxon>campanulids</taxon>
        <taxon>Aquifoliales</taxon>
        <taxon>Aquifoliaceae</taxon>
        <taxon>Ilex</taxon>
    </lineage>
</organism>
<reference evidence="9 10" key="1">
    <citation type="submission" date="2024-02" db="EMBL/GenBank/DDBJ databases">
        <authorList>
            <person name="Vignale AGUSTIN F."/>
            <person name="Sosa J E."/>
            <person name="Modenutti C."/>
        </authorList>
    </citation>
    <scope>NUCLEOTIDE SEQUENCE [LARGE SCALE GENOMIC DNA]</scope>
</reference>
<dbReference type="Gene3D" id="3.40.50.300">
    <property type="entry name" value="P-loop containing nucleotide triphosphate hydrolases"/>
    <property type="match status" value="1"/>
</dbReference>
<comment type="similarity">
    <text evidence="2">Belongs to the AAA ATPase family. BCS1 subfamily.</text>
</comment>
<keyword evidence="4" id="KW-0460">Magnesium</keyword>
<evidence type="ECO:0000256" key="6">
    <source>
        <dbReference type="RuleBase" id="RU003651"/>
    </source>
</evidence>
<dbReference type="InterPro" id="IPR050747">
    <property type="entry name" value="Mitochondrial_chaperone_BCS1"/>
</dbReference>
<gene>
    <name evidence="9" type="ORF">ILEXP_LOCUS54854</name>
</gene>
<name>A0ABC8UTX2_9AQUA</name>
<dbReference type="InterPro" id="IPR058017">
    <property type="entry name" value="At3g28540-like_C"/>
</dbReference>
<comment type="cofactor">
    <cofactor evidence="1">
        <name>Mg(2+)</name>
        <dbReference type="ChEBI" id="CHEBI:18420"/>
    </cofactor>
</comment>
<dbReference type="Pfam" id="PF00004">
    <property type="entry name" value="AAA"/>
    <property type="match status" value="1"/>
</dbReference>
<dbReference type="SUPFAM" id="SSF52540">
    <property type="entry name" value="P-loop containing nucleoside triphosphate hydrolases"/>
    <property type="match status" value="1"/>
</dbReference>
<evidence type="ECO:0000256" key="5">
    <source>
        <dbReference type="ARBA" id="ARBA00049360"/>
    </source>
</evidence>
<protein>
    <recommendedName>
        <fullName evidence="8">AAA+ ATPase domain-containing protein</fullName>
    </recommendedName>
</protein>
<dbReference type="GO" id="GO:0016787">
    <property type="term" value="F:hydrolase activity"/>
    <property type="evidence" value="ECO:0007669"/>
    <property type="project" value="UniProtKB-KW"/>
</dbReference>
<dbReference type="Proteomes" id="UP001642360">
    <property type="component" value="Unassembled WGS sequence"/>
</dbReference>
<dbReference type="Pfam" id="PF14363">
    <property type="entry name" value="AAA_assoc"/>
    <property type="match status" value="1"/>
</dbReference>
<comment type="catalytic activity">
    <reaction evidence="5">
        <text>ATP + H2O = ADP + phosphate + H(+)</text>
        <dbReference type="Rhea" id="RHEA:13065"/>
        <dbReference type="ChEBI" id="CHEBI:15377"/>
        <dbReference type="ChEBI" id="CHEBI:15378"/>
        <dbReference type="ChEBI" id="CHEBI:30616"/>
        <dbReference type="ChEBI" id="CHEBI:43474"/>
        <dbReference type="ChEBI" id="CHEBI:456216"/>
    </reaction>
</comment>
<proteinExistence type="inferred from homology"/>
<dbReference type="SMART" id="SM00382">
    <property type="entry name" value="AAA"/>
    <property type="match status" value="1"/>
</dbReference>
<evidence type="ECO:0000256" key="7">
    <source>
        <dbReference type="SAM" id="MobiDB-lite"/>
    </source>
</evidence>
<feature type="domain" description="AAA+ ATPase" evidence="8">
    <location>
        <begin position="249"/>
        <end position="385"/>
    </location>
</feature>
<dbReference type="InterPro" id="IPR003960">
    <property type="entry name" value="ATPase_AAA_CS"/>
</dbReference>
<evidence type="ECO:0000313" key="10">
    <source>
        <dbReference type="Proteomes" id="UP001642360"/>
    </source>
</evidence>
<accession>A0ABC8UTX2</accession>
<dbReference type="InterPro" id="IPR027417">
    <property type="entry name" value="P-loop_NTPase"/>
</dbReference>
<keyword evidence="6" id="KW-0067">ATP-binding</keyword>
<evidence type="ECO:0000256" key="1">
    <source>
        <dbReference type="ARBA" id="ARBA00001946"/>
    </source>
</evidence>